<dbReference type="InterPro" id="IPR023166">
    <property type="entry name" value="BaiN-like_dom_sf"/>
</dbReference>
<dbReference type="Gene3D" id="1.10.8.260">
    <property type="entry name" value="HI0933 insert domain-like"/>
    <property type="match status" value="1"/>
</dbReference>
<keyword evidence="7" id="KW-1185">Reference proteome</keyword>
<dbReference type="Gene3D" id="3.50.50.60">
    <property type="entry name" value="FAD/NAD(P)-binding domain"/>
    <property type="match status" value="1"/>
</dbReference>
<dbReference type="SUPFAM" id="SSF51905">
    <property type="entry name" value="FAD/NAD(P)-binding domain"/>
    <property type="match status" value="1"/>
</dbReference>
<dbReference type="Gene3D" id="2.40.30.10">
    <property type="entry name" value="Translation factors"/>
    <property type="match status" value="1"/>
</dbReference>
<dbReference type="PANTHER" id="PTHR42887">
    <property type="entry name" value="OS12G0638800 PROTEIN"/>
    <property type="match status" value="1"/>
</dbReference>
<feature type="domain" description="RsdA/BaiN/AoA(So)-like insert" evidence="5">
    <location>
        <begin position="200"/>
        <end position="348"/>
    </location>
</feature>
<dbReference type="SUPFAM" id="SSF160996">
    <property type="entry name" value="HI0933 insert domain-like"/>
    <property type="match status" value="1"/>
</dbReference>
<reference evidence="6 7" key="1">
    <citation type="submission" date="2018-12" db="EMBL/GenBank/DDBJ databases">
        <authorList>
            <person name="Kim S.-J."/>
            <person name="Jung G.-Y."/>
        </authorList>
    </citation>
    <scope>NUCLEOTIDE SEQUENCE [LARGE SCALE GENOMIC DNA]</scope>
    <source>
        <strain evidence="6 7">03SU3-P</strain>
    </source>
</reference>
<evidence type="ECO:0000313" key="6">
    <source>
        <dbReference type="EMBL" id="RRQ52501.1"/>
    </source>
</evidence>
<dbReference type="InterPro" id="IPR004792">
    <property type="entry name" value="BaiN-like"/>
</dbReference>
<name>A0A426RUC6_9SPHN</name>
<gene>
    <name evidence="6" type="ORF">D7D48_06585</name>
</gene>
<evidence type="ECO:0000259" key="5">
    <source>
        <dbReference type="Pfam" id="PF22780"/>
    </source>
</evidence>
<keyword evidence="2" id="KW-0285">Flavoprotein</keyword>
<comment type="caution">
    <text evidence="6">The sequence shown here is derived from an EMBL/GenBank/DDBJ whole genome shotgun (WGS) entry which is preliminary data.</text>
</comment>
<dbReference type="InterPro" id="IPR055178">
    <property type="entry name" value="RsdA/BaiN/AoA(So)-like_dom"/>
</dbReference>
<evidence type="ECO:0000256" key="2">
    <source>
        <dbReference type="ARBA" id="ARBA00022630"/>
    </source>
</evidence>
<proteinExistence type="predicted"/>
<feature type="domain" description="RsdA/BaiN/AoA(So)-like Rossmann fold-like" evidence="4">
    <location>
        <begin position="8"/>
        <end position="401"/>
    </location>
</feature>
<dbReference type="OrthoDB" id="9773233at2"/>
<sequence length="403" mass="42481">MASSNNYDAIILGAGGAGLMCALTAGQRGKRVLVIDHATGPGKKILISGGGRCNFTNVNATTTHAQERYLSANAHFAKSALGRYTPQDFIDLVNAHGIAFHEKTLGQLFCDGSARQIVAMLMAECDKSVAFGGRVDFVFDAPVGEVTHDGSDYHVTYNGVRAQGAAFVIATGGPSIPKMGATAFAYDLARQFGLKIVEPRPALVPLTLGGDDVLFRELSGVSSEVVAKHGKAAFREAALFTHRGLSGPAVLQISSYWRPGDQVEIDFLPSLDATELLLSEKRARPRATLRSTLDRVLPARLAEALAAKIGLLGNLADQNDRNLVGAGTLLGNWPFVPNGSEGYAKAEVTLGGISTDGLSQKTMEAKKMPGLYCVGEAVDVTGWLGGYNFQWAWASGVAAGEAL</sequence>
<dbReference type="AlphaFoldDB" id="A0A426RUC6"/>
<dbReference type="Pfam" id="PF03486">
    <property type="entry name" value="HI0933_like"/>
    <property type="match status" value="1"/>
</dbReference>
<evidence type="ECO:0000259" key="4">
    <source>
        <dbReference type="Pfam" id="PF03486"/>
    </source>
</evidence>
<organism evidence="6 7">
    <name type="scientific">Sphingorhabdus wooponensis</name>
    <dbReference type="NCBI Taxonomy" id="940136"/>
    <lineage>
        <taxon>Bacteria</taxon>
        <taxon>Pseudomonadati</taxon>
        <taxon>Pseudomonadota</taxon>
        <taxon>Alphaproteobacteria</taxon>
        <taxon>Sphingomonadales</taxon>
        <taxon>Sphingomonadaceae</taxon>
        <taxon>Sphingorhabdus</taxon>
    </lineage>
</organism>
<accession>A0A426RUC6</accession>
<comment type="cofactor">
    <cofactor evidence="1">
        <name>FAD</name>
        <dbReference type="ChEBI" id="CHEBI:57692"/>
    </cofactor>
</comment>
<dbReference type="NCBIfam" id="TIGR00275">
    <property type="entry name" value="aminoacetone oxidase family FAD-binding enzyme"/>
    <property type="match status" value="1"/>
</dbReference>
<keyword evidence="3" id="KW-0274">FAD</keyword>
<dbReference type="InterPro" id="IPR057661">
    <property type="entry name" value="RsdA/BaiN/AoA(So)_Rossmann"/>
</dbReference>
<dbReference type="Pfam" id="PF22780">
    <property type="entry name" value="HI0933_like_1st"/>
    <property type="match status" value="1"/>
</dbReference>
<evidence type="ECO:0000313" key="7">
    <source>
        <dbReference type="Proteomes" id="UP000268553"/>
    </source>
</evidence>
<dbReference type="EMBL" id="RWJI01000001">
    <property type="protein sequence ID" value="RRQ52501.1"/>
    <property type="molecule type" value="Genomic_DNA"/>
</dbReference>
<dbReference type="RefSeq" id="WP_125230517.1">
    <property type="nucleotide sequence ID" value="NZ_RWJI01000001.1"/>
</dbReference>
<dbReference type="PANTHER" id="PTHR42887:SF2">
    <property type="entry name" value="OS12G0638800 PROTEIN"/>
    <property type="match status" value="1"/>
</dbReference>
<protein>
    <submittedName>
        <fullName evidence="6">NAD(P)/FAD-dependent oxidoreductase</fullName>
    </submittedName>
</protein>
<dbReference type="Proteomes" id="UP000268553">
    <property type="component" value="Unassembled WGS sequence"/>
</dbReference>
<dbReference type="InterPro" id="IPR036188">
    <property type="entry name" value="FAD/NAD-bd_sf"/>
</dbReference>
<evidence type="ECO:0000256" key="3">
    <source>
        <dbReference type="ARBA" id="ARBA00022827"/>
    </source>
</evidence>
<evidence type="ECO:0000256" key="1">
    <source>
        <dbReference type="ARBA" id="ARBA00001974"/>
    </source>
</evidence>
<dbReference type="PRINTS" id="PR00411">
    <property type="entry name" value="PNDRDTASEI"/>
</dbReference>